<name>A0A372FXX1_9ACTN</name>
<evidence type="ECO:0000313" key="2">
    <source>
        <dbReference type="EMBL" id="RFS45583.1"/>
    </source>
</evidence>
<gene>
    <name evidence="2" type="ORF">D0Q02_15915</name>
</gene>
<dbReference type="Proteomes" id="UP000262621">
    <property type="component" value="Unassembled WGS sequence"/>
</dbReference>
<feature type="transmembrane region" description="Helical" evidence="1">
    <location>
        <begin position="46"/>
        <end position="66"/>
    </location>
</feature>
<feature type="transmembrane region" description="Helical" evidence="1">
    <location>
        <begin position="121"/>
        <end position="141"/>
    </location>
</feature>
<protein>
    <submittedName>
        <fullName evidence="2">DUF998 domain-containing protein</fullName>
    </submittedName>
</protein>
<feature type="transmembrane region" description="Helical" evidence="1">
    <location>
        <begin position="148"/>
        <end position="168"/>
    </location>
</feature>
<proteinExistence type="predicted"/>
<dbReference type="EMBL" id="QVFU01000015">
    <property type="protein sequence ID" value="RFS45583.1"/>
    <property type="molecule type" value="Genomic_DNA"/>
</dbReference>
<feature type="transmembrane region" description="Helical" evidence="1">
    <location>
        <begin position="73"/>
        <end position="92"/>
    </location>
</feature>
<dbReference type="InterPro" id="IPR009339">
    <property type="entry name" value="DUF998"/>
</dbReference>
<dbReference type="OrthoDB" id="8159487at2"/>
<evidence type="ECO:0000256" key="1">
    <source>
        <dbReference type="SAM" id="Phobius"/>
    </source>
</evidence>
<keyword evidence="1" id="KW-0812">Transmembrane</keyword>
<dbReference type="AlphaFoldDB" id="A0A372FXX1"/>
<dbReference type="Pfam" id="PF06197">
    <property type="entry name" value="DUF998"/>
    <property type="match status" value="1"/>
</dbReference>
<sequence length="199" mass="20951">MMVLLWLGALGSWLFVVTFVLDGWTRPGYSPVRHPVSALALGPRGWLQTANFILCGLGITAGSVAIADTLGSVVLAATVAAFGVSLVASGVFPMDAMRAYPPGTPDETPVEVSMRHRLHDWAGVVVFGALPLAAIVAAVVLPEVGWKWYSALTAAAALAGFAAFGQAWEQDRPRTGLVQRATIVVGWVWLGFLFAYAAG</sequence>
<evidence type="ECO:0000313" key="3">
    <source>
        <dbReference type="Proteomes" id="UP000262621"/>
    </source>
</evidence>
<keyword evidence="3" id="KW-1185">Reference proteome</keyword>
<keyword evidence="1" id="KW-0472">Membrane</keyword>
<organism evidence="2 3">
    <name type="scientific">Micromonospora craniellae</name>
    <dbReference type="NCBI Taxonomy" id="2294034"/>
    <lineage>
        <taxon>Bacteria</taxon>
        <taxon>Bacillati</taxon>
        <taxon>Actinomycetota</taxon>
        <taxon>Actinomycetes</taxon>
        <taxon>Micromonosporales</taxon>
        <taxon>Micromonosporaceae</taxon>
        <taxon>Micromonospora</taxon>
    </lineage>
</organism>
<feature type="transmembrane region" description="Helical" evidence="1">
    <location>
        <begin position="180"/>
        <end position="198"/>
    </location>
</feature>
<keyword evidence="1" id="KW-1133">Transmembrane helix</keyword>
<comment type="caution">
    <text evidence="2">The sequence shown here is derived from an EMBL/GenBank/DDBJ whole genome shotgun (WGS) entry which is preliminary data.</text>
</comment>
<reference evidence="2 3" key="1">
    <citation type="submission" date="2018-08" db="EMBL/GenBank/DDBJ databases">
        <title>Verrucosispora craniellae sp. nov., isolated from a marine sponge in the South China Sea.</title>
        <authorList>
            <person name="Li L."/>
            <person name="Lin H.W."/>
        </authorList>
    </citation>
    <scope>NUCLEOTIDE SEQUENCE [LARGE SCALE GENOMIC DNA]</scope>
    <source>
        <strain evidence="2 3">LHW63014</strain>
    </source>
</reference>
<accession>A0A372FXX1</accession>